<dbReference type="PANTHER" id="PTHR34979">
    <property type="entry name" value="INNER MEMBRANE PROTEIN YGAZ"/>
    <property type="match status" value="1"/>
</dbReference>
<evidence type="ECO:0000256" key="5">
    <source>
        <dbReference type="ARBA" id="ARBA00022692"/>
    </source>
</evidence>
<dbReference type="GO" id="GO:1903785">
    <property type="term" value="P:L-valine transmembrane transport"/>
    <property type="evidence" value="ECO:0007669"/>
    <property type="project" value="TreeGrafter"/>
</dbReference>
<feature type="transmembrane region" description="Helical" evidence="8">
    <location>
        <begin position="211"/>
        <end position="229"/>
    </location>
</feature>
<evidence type="ECO:0000256" key="2">
    <source>
        <dbReference type="ARBA" id="ARBA00010735"/>
    </source>
</evidence>
<dbReference type="AlphaFoldDB" id="A0A938Y3J2"/>
<dbReference type="RefSeq" id="WP_204518689.1">
    <property type="nucleotide sequence ID" value="NZ_BAABIN010000005.1"/>
</dbReference>
<name>A0A938Y3J2_9BACL</name>
<keyword evidence="4" id="KW-1003">Cell membrane</keyword>
<reference evidence="9" key="1">
    <citation type="submission" date="2021-01" db="EMBL/GenBank/DDBJ databases">
        <title>Genomic Encyclopedia of Type Strains, Phase IV (KMG-IV): sequencing the most valuable type-strain genomes for metagenomic binning, comparative biology and taxonomic classification.</title>
        <authorList>
            <person name="Goeker M."/>
        </authorList>
    </citation>
    <scope>NUCLEOTIDE SEQUENCE</scope>
    <source>
        <strain evidence="9">DSM 25523</strain>
    </source>
</reference>
<evidence type="ECO:0000256" key="3">
    <source>
        <dbReference type="ARBA" id="ARBA00022448"/>
    </source>
</evidence>
<dbReference type="EMBL" id="JAFBEB010000008">
    <property type="protein sequence ID" value="MBM7590952.1"/>
    <property type="molecule type" value="Genomic_DNA"/>
</dbReference>
<accession>A0A938Y3J2</accession>
<evidence type="ECO:0000256" key="8">
    <source>
        <dbReference type="SAM" id="Phobius"/>
    </source>
</evidence>
<evidence type="ECO:0000256" key="7">
    <source>
        <dbReference type="ARBA" id="ARBA00023136"/>
    </source>
</evidence>
<feature type="transmembrane region" description="Helical" evidence="8">
    <location>
        <begin position="187"/>
        <end position="205"/>
    </location>
</feature>
<evidence type="ECO:0000256" key="6">
    <source>
        <dbReference type="ARBA" id="ARBA00022989"/>
    </source>
</evidence>
<evidence type="ECO:0000313" key="10">
    <source>
        <dbReference type="Proteomes" id="UP000717624"/>
    </source>
</evidence>
<feature type="transmembrane region" description="Helical" evidence="8">
    <location>
        <begin position="47"/>
        <end position="67"/>
    </location>
</feature>
<keyword evidence="10" id="KW-1185">Reference proteome</keyword>
<gene>
    <name evidence="9" type="ORF">JOD01_002564</name>
</gene>
<dbReference type="Proteomes" id="UP000717624">
    <property type="component" value="Unassembled WGS sequence"/>
</dbReference>
<dbReference type="PANTHER" id="PTHR34979:SF1">
    <property type="entry name" value="INNER MEMBRANE PROTEIN YGAZ"/>
    <property type="match status" value="1"/>
</dbReference>
<sequence length="246" mass="26664">MKSSESTIQSLRNGFIDALPVTASYIVFAAIFGMLSLQTGLSPWQSIAMSIIVYAGSAQFTALSMLAEQASPWAIIFATFLLNSRHLLMGLSLSPYYQGYSRLQLNSVAFLLTDESYAISLNRLREQPKINVSYVVGVSLSLYLAWIGGTWLGTMAGQWIPDPASLGLGFSFTAMFLALAYYQLGSLVRILTFVACGLVATWLALFLPNGLHLLIAGLLAFVVGFSLPLKQAAQTSEDARQEVEPA</sequence>
<comment type="similarity">
    <text evidence="2">Belongs to the AzlC family.</text>
</comment>
<feature type="transmembrane region" description="Helical" evidence="8">
    <location>
        <begin position="15"/>
        <end position="35"/>
    </location>
</feature>
<organism evidence="9 10">
    <name type="scientific">Brevibacillus fulvus</name>
    <dbReference type="NCBI Taxonomy" id="1125967"/>
    <lineage>
        <taxon>Bacteria</taxon>
        <taxon>Bacillati</taxon>
        <taxon>Bacillota</taxon>
        <taxon>Bacilli</taxon>
        <taxon>Bacillales</taxon>
        <taxon>Paenibacillaceae</taxon>
        <taxon>Brevibacillus</taxon>
    </lineage>
</organism>
<proteinExistence type="inferred from homology"/>
<keyword evidence="5 8" id="KW-0812">Transmembrane</keyword>
<protein>
    <submittedName>
        <fullName evidence="9">4-azaleucine resistance transporter AzlC</fullName>
    </submittedName>
</protein>
<dbReference type="Pfam" id="PF03591">
    <property type="entry name" value="AzlC"/>
    <property type="match status" value="1"/>
</dbReference>
<evidence type="ECO:0000256" key="1">
    <source>
        <dbReference type="ARBA" id="ARBA00004651"/>
    </source>
</evidence>
<feature type="transmembrane region" description="Helical" evidence="8">
    <location>
        <begin position="164"/>
        <end position="182"/>
    </location>
</feature>
<comment type="subcellular location">
    <subcellularLocation>
        <location evidence="1">Cell membrane</location>
        <topology evidence="1">Multi-pass membrane protein</topology>
    </subcellularLocation>
</comment>
<dbReference type="GO" id="GO:0005886">
    <property type="term" value="C:plasma membrane"/>
    <property type="evidence" value="ECO:0007669"/>
    <property type="project" value="UniProtKB-SubCell"/>
</dbReference>
<evidence type="ECO:0000313" key="9">
    <source>
        <dbReference type="EMBL" id="MBM7590952.1"/>
    </source>
</evidence>
<keyword evidence="6 8" id="KW-1133">Transmembrane helix</keyword>
<comment type="caution">
    <text evidence="9">The sequence shown here is derived from an EMBL/GenBank/DDBJ whole genome shotgun (WGS) entry which is preliminary data.</text>
</comment>
<feature type="transmembrane region" description="Helical" evidence="8">
    <location>
        <begin position="132"/>
        <end position="152"/>
    </location>
</feature>
<keyword evidence="7 8" id="KW-0472">Membrane</keyword>
<keyword evidence="3" id="KW-0813">Transport</keyword>
<evidence type="ECO:0000256" key="4">
    <source>
        <dbReference type="ARBA" id="ARBA00022475"/>
    </source>
</evidence>
<dbReference type="InterPro" id="IPR011606">
    <property type="entry name" value="Brnchd-chn_aa_trnsp_permease"/>
</dbReference>